<gene>
    <name evidence="6" type="primary">khpB</name>
    <name evidence="6" type="synonym">eloR</name>
    <name evidence="9" type="ORF">DTK66_04230</name>
</gene>
<dbReference type="InterPro" id="IPR039247">
    <property type="entry name" value="KhpB"/>
</dbReference>
<dbReference type="PROSITE" id="PS51061">
    <property type="entry name" value="R3H"/>
    <property type="match status" value="1"/>
</dbReference>
<accession>A0ABR8P6F9</accession>
<comment type="caution">
    <text evidence="9">The sequence shown here is derived from an EMBL/GenBank/DDBJ whole genome shotgun (WGS) entry which is preliminary data.</text>
</comment>
<dbReference type="Pfam" id="PF14804">
    <property type="entry name" value="Jag_N"/>
    <property type="match status" value="1"/>
</dbReference>
<dbReference type="InterPro" id="IPR004087">
    <property type="entry name" value="KH_dom"/>
</dbReference>
<dbReference type="InterPro" id="IPR001374">
    <property type="entry name" value="R3H_dom"/>
</dbReference>
<dbReference type="HAMAP" id="MF_00867">
    <property type="entry name" value="KhpB"/>
    <property type="match status" value="1"/>
</dbReference>
<evidence type="ECO:0000256" key="4">
    <source>
        <dbReference type="ARBA" id="ARBA00023186"/>
    </source>
</evidence>
<dbReference type="InterPro" id="IPR034079">
    <property type="entry name" value="R3H_KhpB"/>
</dbReference>
<keyword evidence="3 6" id="KW-0133">Cell shape</keyword>
<dbReference type="CDD" id="cd02414">
    <property type="entry name" value="KH-II_Jag"/>
    <property type="match status" value="1"/>
</dbReference>
<comment type="domain">
    <text evidence="6">Has an N-terminal Jag-N domain and 2 RNA-binding domains (KH and R3H).</text>
</comment>
<dbReference type="NCBIfam" id="NF041568">
    <property type="entry name" value="Jag_EloR"/>
    <property type="match status" value="1"/>
</dbReference>
<dbReference type="InterPro" id="IPR038008">
    <property type="entry name" value="Jag_KH"/>
</dbReference>
<keyword evidence="5 6" id="KW-0961">Cell wall biogenesis/degradation</keyword>
<dbReference type="SMART" id="SM01245">
    <property type="entry name" value="Jag_N"/>
    <property type="match status" value="1"/>
</dbReference>
<reference evidence="9 10" key="1">
    <citation type="submission" date="2018-07" db="EMBL/GenBank/DDBJ databases">
        <title>Phylogenomic Insights into understanding Host Adaptation of Lactobacillus reuteri by a novel species, Lactobacillus spp. M31.</title>
        <authorList>
            <person name="Sharma S."/>
            <person name="Patil P."/>
            <person name="Korpole S."/>
            <person name="Patil P.B."/>
        </authorList>
    </citation>
    <scope>NUCLEOTIDE SEQUENCE [LARGE SCALE GENOMIC DNA]</scope>
    <source>
        <strain evidence="9 10">M31</strain>
    </source>
</reference>
<dbReference type="Pfam" id="PF01424">
    <property type="entry name" value="R3H"/>
    <property type="match status" value="1"/>
</dbReference>
<dbReference type="InterPro" id="IPR038247">
    <property type="entry name" value="Jag_N_dom_sf"/>
</dbReference>
<dbReference type="Gene3D" id="3.30.300.20">
    <property type="match status" value="1"/>
</dbReference>
<evidence type="ECO:0000259" key="8">
    <source>
        <dbReference type="PROSITE" id="PS51061"/>
    </source>
</evidence>
<feature type="region of interest" description="Jag_N domain" evidence="6">
    <location>
        <begin position="3"/>
        <end position="53"/>
    </location>
</feature>
<evidence type="ECO:0000256" key="5">
    <source>
        <dbReference type="ARBA" id="ARBA00023316"/>
    </source>
</evidence>
<dbReference type="Pfam" id="PF13083">
    <property type="entry name" value="KH_KhpA-B"/>
    <property type="match status" value="1"/>
</dbReference>
<evidence type="ECO:0000256" key="3">
    <source>
        <dbReference type="ARBA" id="ARBA00022960"/>
    </source>
</evidence>
<evidence type="ECO:0000256" key="2">
    <source>
        <dbReference type="ARBA" id="ARBA00022884"/>
    </source>
</evidence>
<sequence length="253" mass="28341">MTIFVGTTIEEAKEKAIAQLKPTADQQVEVKVIQQPRHGFLGLGRRVAKIEVTIKENKVQEKAKQAAAPDKQPAPASKSKLIKDDELDPAEIKRRHQTNIKKVRKTGEQLTRYLTTVFKELGIDVKPAISEVQAHELKIDIKTAASGHVIGKHGRRINAMEQLSNAFMDYHGAPKVSVLLDTSNYRARRQATVHRLAEKAVTEVIASGKAVFLNPMPARERKQIHQELEGNDRVKTYSHGREPYRSIVIAPKN</sequence>
<evidence type="ECO:0000256" key="1">
    <source>
        <dbReference type="ARBA" id="ARBA00022490"/>
    </source>
</evidence>
<comment type="subcellular location">
    <subcellularLocation>
        <location evidence="6">Cytoplasm</location>
    </subcellularLocation>
</comment>
<dbReference type="InterPro" id="IPR015946">
    <property type="entry name" value="KH_dom-like_a/b"/>
</dbReference>
<feature type="region of interest" description="Disordered" evidence="7">
    <location>
        <begin position="60"/>
        <end position="94"/>
    </location>
</feature>
<dbReference type="CDD" id="cd02644">
    <property type="entry name" value="R3H_jag"/>
    <property type="match status" value="1"/>
</dbReference>
<proteinExistence type="inferred from homology"/>
<comment type="subunit">
    <text evidence="6">Forms a complex with KhpA.</text>
</comment>
<evidence type="ECO:0000313" key="10">
    <source>
        <dbReference type="Proteomes" id="UP000704341"/>
    </source>
</evidence>
<organism evidence="9 10">
    <name type="scientific">Limosilactobacillus walteri</name>
    <dbReference type="NCBI Taxonomy" id="2268022"/>
    <lineage>
        <taxon>Bacteria</taxon>
        <taxon>Bacillati</taxon>
        <taxon>Bacillota</taxon>
        <taxon>Bacilli</taxon>
        <taxon>Lactobacillales</taxon>
        <taxon>Lactobacillaceae</taxon>
        <taxon>Limosilactobacillus</taxon>
    </lineage>
</organism>
<evidence type="ECO:0000256" key="6">
    <source>
        <dbReference type="HAMAP-Rule" id="MF_00867"/>
    </source>
</evidence>
<dbReference type="PANTHER" id="PTHR35800:SF1">
    <property type="entry name" value="RNA-BINDING PROTEIN KHPB"/>
    <property type="match status" value="1"/>
</dbReference>
<keyword evidence="4 6" id="KW-0143">Chaperone</keyword>
<keyword evidence="1 6" id="KW-0963">Cytoplasm</keyword>
<comment type="function">
    <text evidence="6">A probable RNA chaperone. Forms a complex with KhpA which binds to cellular RNA and controls its expression. Plays a role in peptidoglycan (PG) homeostasis and cell length regulation.</text>
</comment>
<dbReference type="InterPro" id="IPR032782">
    <property type="entry name" value="KhpB_N"/>
</dbReference>
<feature type="compositionally biased region" description="Low complexity" evidence="7">
    <location>
        <begin position="65"/>
        <end position="79"/>
    </location>
</feature>
<dbReference type="InterPro" id="IPR036867">
    <property type="entry name" value="R3H_dom_sf"/>
</dbReference>
<dbReference type="SMART" id="SM00322">
    <property type="entry name" value="KH"/>
    <property type="match status" value="1"/>
</dbReference>
<keyword evidence="2 6" id="KW-0694">RNA-binding</keyword>
<dbReference type="Gene3D" id="3.30.1370.50">
    <property type="entry name" value="R3H-like domain"/>
    <property type="match status" value="1"/>
</dbReference>
<feature type="domain" description="R3H" evidence="8">
    <location>
        <begin position="187"/>
        <end position="253"/>
    </location>
</feature>
<dbReference type="PANTHER" id="PTHR35800">
    <property type="entry name" value="PROTEIN JAG"/>
    <property type="match status" value="1"/>
</dbReference>
<dbReference type="EMBL" id="QORN01000016">
    <property type="protein sequence ID" value="MBD5806328.1"/>
    <property type="molecule type" value="Genomic_DNA"/>
</dbReference>
<keyword evidence="10" id="KW-1185">Reference proteome</keyword>
<dbReference type="RefSeq" id="WP_191667892.1">
    <property type="nucleotide sequence ID" value="NZ_QORN01000016.1"/>
</dbReference>
<name>A0ABR8P6F9_9LACO</name>
<dbReference type="SUPFAM" id="SSF82708">
    <property type="entry name" value="R3H domain"/>
    <property type="match status" value="1"/>
</dbReference>
<evidence type="ECO:0000256" key="7">
    <source>
        <dbReference type="SAM" id="MobiDB-lite"/>
    </source>
</evidence>
<dbReference type="Gene3D" id="3.30.30.80">
    <property type="entry name" value="probable RNA-binding protein from clostridium symbiosum atcc 14940"/>
    <property type="match status" value="1"/>
</dbReference>
<protein>
    <recommendedName>
        <fullName evidence="6">RNA-binding protein KhpB</fullName>
    </recommendedName>
    <alternativeName>
        <fullName evidence="6">RNA-binding protein EloR</fullName>
    </alternativeName>
</protein>
<comment type="similarity">
    <text evidence="6">Belongs to the KhpB RNA-binding protein family.</text>
</comment>
<dbReference type="SMART" id="SM00393">
    <property type="entry name" value="R3H"/>
    <property type="match status" value="1"/>
</dbReference>
<dbReference type="Proteomes" id="UP000704341">
    <property type="component" value="Unassembled WGS sequence"/>
</dbReference>
<evidence type="ECO:0000313" key="9">
    <source>
        <dbReference type="EMBL" id="MBD5806328.1"/>
    </source>
</evidence>